<name>A0A2P2BNB7_9FIRM</name>
<dbReference type="AlphaFoldDB" id="A0A2P2BNB7"/>
<protein>
    <submittedName>
        <fullName evidence="5">Helix_turn_helix multiple antibiotic resistance protein</fullName>
    </submittedName>
</protein>
<evidence type="ECO:0000313" key="5">
    <source>
        <dbReference type="EMBL" id="CEI71891.1"/>
    </source>
</evidence>
<dbReference type="GO" id="GO:0003700">
    <property type="term" value="F:DNA-binding transcription factor activity"/>
    <property type="evidence" value="ECO:0007669"/>
    <property type="project" value="InterPro"/>
</dbReference>
<dbReference type="SUPFAM" id="SSF46785">
    <property type="entry name" value="Winged helix' DNA-binding domain"/>
    <property type="match status" value="1"/>
</dbReference>
<accession>A0A2P2BNB7</accession>
<dbReference type="SMART" id="SM00347">
    <property type="entry name" value="HTH_MARR"/>
    <property type="match status" value="1"/>
</dbReference>
<dbReference type="InterPro" id="IPR000835">
    <property type="entry name" value="HTH_MarR-typ"/>
</dbReference>
<feature type="domain" description="HTH marR-type" evidence="4">
    <location>
        <begin position="1"/>
        <end position="148"/>
    </location>
</feature>
<dbReference type="Pfam" id="PF01047">
    <property type="entry name" value="MarR"/>
    <property type="match status" value="1"/>
</dbReference>
<dbReference type="InterPro" id="IPR036390">
    <property type="entry name" value="WH_DNA-bd_sf"/>
</dbReference>
<evidence type="ECO:0000256" key="2">
    <source>
        <dbReference type="ARBA" id="ARBA00023125"/>
    </source>
</evidence>
<keyword evidence="3" id="KW-0804">Transcription</keyword>
<dbReference type="EMBL" id="LN650648">
    <property type="protein sequence ID" value="CEI71891.1"/>
    <property type="molecule type" value="Genomic_DNA"/>
</dbReference>
<sequence length="150" mass="17447">MADDKLESIVQNFVKIMPLFQKKIIRNECGFRNDTFNHSHFQIMEVLRRKGTQPISEVAKKLLISTPNMTKLLNKLINEGMVERAHDTKDRRIVNISLTDKGDQYLKDKFNLMKDTLKNRLSTIPDDQLNKLNTSLENLKEVLMEISSDN</sequence>
<evidence type="ECO:0000313" key="6">
    <source>
        <dbReference type="Proteomes" id="UP000245695"/>
    </source>
</evidence>
<dbReference type="PRINTS" id="PR00598">
    <property type="entry name" value="HTHMARR"/>
</dbReference>
<dbReference type="Gene3D" id="1.10.10.10">
    <property type="entry name" value="Winged helix-like DNA-binding domain superfamily/Winged helix DNA-binding domain"/>
    <property type="match status" value="1"/>
</dbReference>
<evidence type="ECO:0000259" key="4">
    <source>
        <dbReference type="PROSITE" id="PS50995"/>
    </source>
</evidence>
<dbReference type="PROSITE" id="PS50995">
    <property type="entry name" value="HTH_MARR_2"/>
    <property type="match status" value="1"/>
</dbReference>
<keyword evidence="2" id="KW-0238">DNA-binding</keyword>
<keyword evidence="6" id="KW-1185">Reference proteome</keyword>
<keyword evidence="1" id="KW-0805">Transcription regulation</keyword>
<organism evidence="5 6">
    <name type="scientific">Romboutsia hominis</name>
    <dbReference type="NCBI Taxonomy" id="1507512"/>
    <lineage>
        <taxon>Bacteria</taxon>
        <taxon>Bacillati</taxon>
        <taxon>Bacillota</taxon>
        <taxon>Clostridia</taxon>
        <taxon>Peptostreptococcales</taxon>
        <taxon>Peptostreptococcaceae</taxon>
        <taxon>Romboutsia</taxon>
    </lineage>
</organism>
<gene>
    <name evidence="5" type="ORF">FRIFI_0343</name>
</gene>
<dbReference type="PANTHER" id="PTHR42756">
    <property type="entry name" value="TRANSCRIPTIONAL REGULATOR, MARR"/>
    <property type="match status" value="1"/>
</dbReference>
<reference evidence="5 6" key="1">
    <citation type="submission" date="2014-09" db="EMBL/GenBank/DDBJ databases">
        <authorList>
            <person name="Hornung B.V."/>
        </authorList>
    </citation>
    <scope>NUCLEOTIDE SEQUENCE [LARGE SCALE GENOMIC DNA]</scope>
    <source>
        <strain evidence="5 6">FRIFI</strain>
    </source>
</reference>
<evidence type="ECO:0000256" key="1">
    <source>
        <dbReference type="ARBA" id="ARBA00023015"/>
    </source>
</evidence>
<dbReference type="InterPro" id="IPR036388">
    <property type="entry name" value="WH-like_DNA-bd_sf"/>
</dbReference>
<dbReference type="Proteomes" id="UP000245695">
    <property type="component" value="Chromosome 1"/>
</dbReference>
<dbReference type="KEGG" id="rhom:FRIFI_0343"/>
<dbReference type="PANTHER" id="PTHR42756:SF1">
    <property type="entry name" value="TRANSCRIPTIONAL REPRESSOR OF EMRAB OPERON"/>
    <property type="match status" value="1"/>
</dbReference>
<dbReference type="RefSeq" id="WP_166504835.1">
    <property type="nucleotide sequence ID" value="NZ_FJTZ01000011.1"/>
</dbReference>
<dbReference type="GO" id="GO:0003677">
    <property type="term" value="F:DNA binding"/>
    <property type="evidence" value="ECO:0007669"/>
    <property type="project" value="UniProtKB-KW"/>
</dbReference>
<proteinExistence type="predicted"/>
<evidence type="ECO:0000256" key="3">
    <source>
        <dbReference type="ARBA" id="ARBA00023163"/>
    </source>
</evidence>